<protein>
    <recommendedName>
        <fullName evidence="1">SET domain-containing protein</fullName>
    </recommendedName>
</protein>
<dbReference type="PANTHER" id="PTHR47332">
    <property type="entry name" value="SET DOMAIN-CONTAINING PROTEIN 5"/>
    <property type="match status" value="1"/>
</dbReference>
<comment type="caution">
    <text evidence="2">The sequence shown here is derived from an EMBL/GenBank/DDBJ whole genome shotgun (WGS) entry which is preliminary data.</text>
</comment>
<proteinExistence type="predicted"/>
<dbReference type="InterPro" id="IPR046341">
    <property type="entry name" value="SET_dom_sf"/>
</dbReference>
<evidence type="ECO:0000259" key="1">
    <source>
        <dbReference type="PROSITE" id="PS50280"/>
    </source>
</evidence>
<feature type="domain" description="SET" evidence="1">
    <location>
        <begin position="1"/>
        <end position="49"/>
    </location>
</feature>
<gene>
    <name evidence="2" type="primary">SET5-1</name>
    <name evidence="2" type="ORF">CTRI78_v006733</name>
</gene>
<dbReference type="Gene3D" id="2.170.270.10">
    <property type="entry name" value="SET domain"/>
    <property type="match status" value="1"/>
</dbReference>
<sequence length="75" mass="8484">MLAVHANISKINHSCRSNAAAQWDRDRLAHKLFATRDIAAGEEITISYFGTIQTFRERQNYTKQNLGLDCACSHC</sequence>
<reference evidence="2 3" key="1">
    <citation type="submission" date="2018-12" db="EMBL/GenBank/DDBJ databases">
        <title>Genome sequence and assembly of Colletotrichum trifolii.</title>
        <authorList>
            <person name="Gan P."/>
            <person name="Shirasu K."/>
        </authorList>
    </citation>
    <scope>NUCLEOTIDE SEQUENCE [LARGE SCALE GENOMIC DNA]</scope>
    <source>
        <strain evidence="2 3">543-2</strain>
    </source>
</reference>
<keyword evidence="3" id="KW-1185">Reference proteome</keyword>
<evidence type="ECO:0000313" key="3">
    <source>
        <dbReference type="Proteomes" id="UP000295703"/>
    </source>
</evidence>
<dbReference type="PROSITE" id="PS50280">
    <property type="entry name" value="SET"/>
    <property type="match status" value="1"/>
</dbReference>
<dbReference type="Proteomes" id="UP000295703">
    <property type="component" value="Unassembled WGS sequence"/>
</dbReference>
<dbReference type="Pfam" id="PF00856">
    <property type="entry name" value="SET"/>
    <property type="match status" value="1"/>
</dbReference>
<organism evidence="2 3">
    <name type="scientific">Colletotrichum trifolii</name>
    <dbReference type="NCBI Taxonomy" id="5466"/>
    <lineage>
        <taxon>Eukaryota</taxon>
        <taxon>Fungi</taxon>
        <taxon>Dikarya</taxon>
        <taxon>Ascomycota</taxon>
        <taxon>Pezizomycotina</taxon>
        <taxon>Sordariomycetes</taxon>
        <taxon>Hypocreomycetidae</taxon>
        <taxon>Glomerellales</taxon>
        <taxon>Glomerellaceae</taxon>
        <taxon>Colletotrichum</taxon>
        <taxon>Colletotrichum orbiculare species complex</taxon>
    </lineage>
</organism>
<accession>A0A4R8RC53</accession>
<name>A0A4R8RC53_COLTR</name>
<dbReference type="SUPFAM" id="SSF82199">
    <property type="entry name" value="SET domain"/>
    <property type="match status" value="1"/>
</dbReference>
<dbReference type="InterPro" id="IPR001214">
    <property type="entry name" value="SET_dom"/>
</dbReference>
<dbReference type="EMBL" id="RYZW01000065">
    <property type="protein sequence ID" value="TDZ53924.1"/>
    <property type="molecule type" value="Genomic_DNA"/>
</dbReference>
<dbReference type="STRING" id="5466.A0A4R8RC53"/>
<dbReference type="InterPro" id="IPR053185">
    <property type="entry name" value="SET_domain_protein"/>
</dbReference>
<dbReference type="AlphaFoldDB" id="A0A4R8RC53"/>
<dbReference type="PANTHER" id="PTHR47332:SF4">
    <property type="entry name" value="SET DOMAIN-CONTAINING PROTEIN 5"/>
    <property type="match status" value="1"/>
</dbReference>
<evidence type="ECO:0000313" key="2">
    <source>
        <dbReference type="EMBL" id="TDZ53924.1"/>
    </source>
</evidence>
<dbReference type="CDD" id="cd20071">
    <property type="entry name" value="SET_SMYD"/>
    <property type="match status" value="1"/>
</dbReference>